<evidence type="ECO:0000313" key="2">
    <source>
        <dbReference type="Proteomes" id="UP000824165"/>
    </source>
</evidence>
<comment type="caution">
    <text evidence="1">The sequence shown here is derived from an EMBL/GenBank/DDBJ whole genome shotgun (WGS) entry which is preliminary data.</text>
</comment>
<organism evidence="1 2">
    <name type="scientific">Candidatus Ornithomonoglobus intestinigallinarum</name>
    <dbReference type="NCBI Taxonomy" id="2840894"/>
    <lineage>
        <taxon>Bacteria</taxon>
        <taxon>Bacillati</taxon>
        <taxon>Bacillota</taxon>
        <taxon>Clostridia</taxon>
        <taxon>Candidatus Ornithomonoglobus</taxon>
    </lineage>
</organism>
<protein>
    <submittedName>
        <fullName evidence="1">Uncharacterized protein</fullName>
    </submittedName>
</protein>
<gene>
    <name evidence="1" type="ORF">IAA60_00020</name>
</gene>
<evidence type="ECO:0000313" key="1">
    <source>
        <dbReference type="EMBL" id="HIT84270.1"/>
    </source>
</evidence>
<dbReference type="EMBL" id="DVLU01000001">
    <property type="protein sequence ID" value="HIT84270.1"/>
    <property type="molecule type" value="Genomic_DNA"/>
</dbReference>
<dbReference type="AlphaFoldDB" id="A0A9D1KP43"/>
<sequence length="59" mass="6498">MKKNYTEPTISVRKFLHESIVTESGNHALDQAARAVTNGSLSINGKSNIPLDELVKLNF</sequence>
<proteinExistence type="predicted"/>
<reference evidence="1" key="2">
    <citation type="journal article" date="2021" name="PeerJ">
        <title>Extensive microbial diversity within the chicken gut microbiome revealed by metagenomics and culture.</title>
        <authorList>
            <person name="Gilroy R."/>
            <person name="Ravi A."/>
            <person name="Getino M."/>
            <person name="Pursley I."/>
            <person name="Horton D.L."/>
            <person name="Alikhan N.F."/>
            <person name="Baker D."/>
            <person name="Gharbi K."/>
            <person name="Hall N."/>
            <person name="Watson M."/>
            <person name="Adriaenssens E.M."/>
            <person name="Foster-Nyarko E."/>
            <person name="Jarju S."/>
            <person name="Secka A."/>
            <person name="Antonio M."/>
            <person name="Oren A."/>
            <person name="Chaudhuri R.R."/>
            <person name="La Ragione R."/>
            <person name="Hildebrand F."/>
            <person name="Pallen M.J."/>
        </authorList>
    </citation>
    <scope>NUCLEOTIDE SEQUENCE</scope>
    <source>
        <strain evidence="1">CHK181-108</strain>
    </source>
</reference>
<name>A0A9D1KP43_9FIRM</name>
<dbReference type="Proteomes" id="UP000824165">
    <property type="component" value="Unassembled WGS sequence"/>
</dbReference>
<reference evidence="1" key="1">
    <citation type="submission" date="2020-10" db="EMBL/GenBank/DDBJ databases">
        <authorList>
            <person name="Gilroy R."/>
        </authorList>
    </citation>
    <scope>NUCLEOTIDE SEQUENCE</scope>
    <source>
        <strain evidence="1">CHK181-108</strain>
    </source>
</reference>
<accession>A0A9D1KP43</accession>